<dbReference type="PROSITE" id="PS51462">
    <property type="entry name" value="NUDIX"/>
    <property type="match status" value="1"/>
</dbReference>
<dbReference type="InterPro" id="IPR015797">
    <property type="entry name" value="NUDIX_hydrolase-like_dom_sf"/>
</dbReference>
<dbReference type="Gene3D" id="3.90.79.10">
    <property type="entry name" value="Nucleoside Triphosphate Pyrophosphohydrolase"/>
    <property type="match status" value="1"/>
</dbReference>
<dbReference type="Pfam" id="PF00293">
    <property type="entry name" value="NUDIX"/>
    <property type="match status" value="1"/>
</dbReference>
<feature type="compositionally biased region" description="Polar residues" evidence="1">
    <location>
        <begin position="384"/>
        <end position="397"/>
    </location>
</feature>
<evidence type="ECO:0000313" key="2">
    <source>
        <dbReference type="EMBL" id="KAE8260662.1"/>
    </source>
</evidence>
<dbReference type="GO" id="GO:0010945">
    <property type="term" value="F:coenzyme A diphosphatase activity"/>
    <property type="evidence" value="ECO:0007669"/>
    <property type="project" value="InterPro"/>
</dbReference>
<reference evidence="2" key="1">
    <citation type="submission" date="2016-04" db="EMBL/GenBank/DDBJ databases">
        <authorList>
            <person name="Nguyen H.D."/>
            <person name="Samba Siva P."/>
            <person name="Cullis J."/>
            <person name="Levesque C.A."/>
            <person name="Hambleton S."/>
        </authorList>
    </citation>
    <scope>NUCLEOTIDE SEQUENCE</scope>
    <source>
        <strain evidence="2">DAOMC 236416</strain>
    </source>
</reference>
<dbReference type="PANTHER" id="PTHR12992:SF45">
    <property type="entry name" value="NUDIX HYDROLASE DOMAIN-CONTAINING PROTEIN"/>
    <property type="match status" value="1"/>
</dbReference>
<dbReference type="InterPro" id="IPR045121">
    <property type="entry name" value="CoAse"/>
</dbReference>
<dbReference type="CDD" id="cd03426">
    <property type="entry name" value="NUDIX_CoAse_Nudt7"/>
    <property type="match status" value="1"/>
</dbReference>
<dbReference type="InterPro" id="IPR000086">
    <property type="entry name" value="NUDIX_hydrolase_dom"/>
</dbReference>
<dbReference type="AlphaFoldDB" id="A0A177TVA6"/>
<dbReference type="PANTHER" id="PTHR12992">
    <property type="entry name" value="NUDIX HYDROLASE"/>
    <property type="match status" value="1"/>
</dbReference>
<keyword evidence="3" id="KW-1185">Reference proteome</keyword>
<proteinExistence type="predicted"/>
<protein>
    <submittedName>
        <fullName evidence="2">Uncharacterized protein</fullName>
    </submittedName>
</protein>
<reference evidence="2" key="2">
    <citation type="journal article" date="2019" name="IMA Fungus">
        <title>Genome sequencing and comparison of five Tilletia species to identify candidate genes for the detection of regulated species infecting wheat.</title>
        <authorList>
            <person name="Nguyen H.D.T."/>
            <person name="Sultana T."/>
            <person name="Kesanakurti P."/>
            <person name="Hambleton S."/>
        </authorList>
    </citation>
    <scope>NUCLEOTIDE SEQUENCE</scope>
    <source>
        <strain evidence="2">DAOMC 236416</strain>
    </source>
</reference>
<accession>A0A177TVA6</accession>
<evidence type="ECO:0000256" key="1">
    <source>
        <dbReference type="SAM" id="MobiDB-lite"/>
    </source>
</evidence>
<dbReference type="GO" id="GO:0015938">
    <property type="term" value="P:coenzyme A catabolic process"/>
    <property type="evidence" value="ECO:0007669"/>
    <property type="project" value="TreeGrafter"/>
</dbReference>
<feature type="region of interest" description="Disordered" evidence="1">
    <location>
        <begin position="86"/>
        <end position="105"/>
    </location>
</feature>
<sequence>MSSSSRSTASTLRTTPASLTWSTSFSLSPANAASIQRLRSTPSSPSAVFDRLSHKAQAAVAIFIYEQPYISSGDAVPTPIDWFPPNSRPNLAAPATSTTGGGEQREEARVLHVVMTTRALHLRSHPGQASLPGGKRETSDPSIEHTAFRESMEEINMSGWDSLGKDVHWLHTAPPLLSKTCLLVHPIIFFLSNPSKTLPTLRANPSEVSALWSVPLSLFLASTQPTSLLPKGYILADPTKVDTHRPPQHALRTYSEVPWLLGAPYRLHRFRSSQQLIKGLTADILIGTASRAYGCQPRFEVRAQGQMEWDRMVDVILTRLKEGRRGETRWGDGESGDVQGSTEAFETIVGVDLRGDGEEEVILDQDQHKGGKAGVEENAEALASSLQSNEGSQQMSA</sequence>
<dbReference type="EMBL" id="LWDF02000006">
    <property type="protein sequence ID" value="KAE8260662.1"/>
    <property type="molecule type" value="Genomic_DNA"/>
</dbReference>
<organism evidence="2 3">
    <name type="scientific">Tilletia indica</name>
    <dbReference type="NCBI Taxonomy" id="43049"/>
    <lineage>
        <taxon>Eukaryota</taxon>
        <taxon>Fungi</taxon>
        <taxon>Dikarya</taxon>
        <taxon>Basidiomycota</taxon>
        <taxon>Ustilaginomycotina</taxon>
        <taxon>Exobasidiomycetes</taxon>
        <taxon>Tilletiales</taxon>
        <taxon>Tilletiaceae</taxon>
        <taxon>Tilletia</taxon>
    </lineage>
</organism>
<evidence type="ECO:0000313" key="3">
    <source>
        <dbReference type="Proteomes" id="UP000077521"/>
    </source>
</evidence>
<comment type="caution">
    <text evidence="2">The sequence shown here is derived from an EMBL/GenBank/DDBJ whole genome shotgun (WGS) entry which is preliminary data.</text>
</comment>
<feature type="region of interest" description="Disordered" evidence="1">
    <location>
        <begin position="365"/>
        <end position="397"/>
    </location>
</feature>
<dbReference type="SUPFAM" id="SSF55811">
    <property type="entry name" value="Nudix"/>
    <property type="match status" value="1"/>
</dbReference>
<name>A0A177TVA6_9BASI</name>
<gene>
    <name evidence="2" type="ORF">A4X13_0g218</name>
</gene>
<dbReference type="Proteomes" id="UP000077521">
    <property type="component" value="Unassembled WGS sequence"/>
</dbReference>